<evidence type="ECO:0000313" key="2">
    <source>
        <dbReference type="Proteomes" id="UP000537825"/>
    </source>
</evidence>
<gene>
    <name evidence="1" type="ORF">GTZ93_41845</name>
</gene>
<accession>A0A7X5BWK0</accession>
<keyword evidence="2" id="KW-1185">Reference proteome</keyword>
<name>A0A7X5BWK0_9BACT</name>
<dbReference type="Pfam" id="PF09720">
    <property type="entry name" value="Unstab_antitox"/>
    <property type="match status" value="1"/>
</dbReference>
<dbReference type="InterPro" id="IPR013406">
    <property type="entry name" value="CHP02574_addiction_mod"/>
</dbReference>
<comment type="caution">
    <text evidence="1">The sequence shown here is derived from an EMBL/GenBank/DDBJ whole genome shotgun (WGS) entry which is preliminary data.</text>
</comment>
<sequence length="83" mass="9673">MRKMATRDELLAQALRLAPEDRARLAHELLDSLGDGPPEDVEQAWGDEISRRAQEVLDGTVELVDFDDVLKKMKERMEQRRRR</sequence>
<dbReference type="AlphaFoldDB" id="A0A7X5BWK0"/>
<evidence type="ECO:0000313" key="1">
    <source>
        <dbReference type="EMBL" id="NBC46349.1"/>
    </source>
</evidence>
<dbReference type="EMBL" id="JAAAPK010000023">
    <property type="protein sequence ID" value="NBC46349.1"/>
    <property type="molecule type" value="Genomic_DNA"/>
</dbReference>
<organism evidence="1 2">
    <name type="scientific">Corallococcus exiguus</name>
    <dbReference type="NCBI Taxonomy" id="83462"/>
    <lineage>
        <taxon>Bacteria</taxon>
        <taxon>Pseudomonadati</taxon>
        <taxon>Myxococcota</taxon>
        <taxon>Myxococcia</taxon>
        <taxon>Myxococcales</taxon>
        <taxon>Cystobacterineae</taxon>
        <taxon>Myxococcaceae</taxon>
        <taxon>Corallococcus</taxon>
    </lineage>
</organism>
<protein>
    <submittedName>
        <fullName evidence="1">Addiction module protein</fullName>
    </submittedName>
</protein>
<proteinExistence type="predicted"/>
<dbReference type="Proteomes" id="UP000537825">
    <property type="component" value="Unassembled WGS sequence"/>
</dbReference>
<reference evidence="1 2" key="1">
    <citation type="submission" date="2020-01" db="EMBL/GenBank/DDBJ databases">
        <title>The draft genome sequence of Corallococcus exiguus DSM 14696.</title>
        <authorList>
            <person name="Zhang X."/>
            <person name="Zhu H."/>
        </authorList>
    </citation>
    <scope>NUCLEOTIDE SEQUENCE [LARGE SCALE GENOMIC DNA]</scope>
    <source>
        <strain evidence="1 2">DSM 14696</strain>
    </source>
</reference>